<protein>
    <submittedName>
        <fullName evidence="1">Mfs multidrug transporter</fullName>
    </submittedName>
</protein>
<evidence type="ECO:0000313" key="2">
    <source>
        <dbReference type="Proteomes" id="UP000827724"/>
    </source>
</evidence>
<dbReference type="InterPro" id="IPR023213">
    <property type="entry name" value="CAT-like_dom_sf"/>
</dbReference>
<dbReference type="EMBL" id="JAIWOZ010000001">
    <property type="protein sequence ID" value="KAH6611309.1"/>
    <property type="molecule type" value="Genomic_DNA"/>
</dbReference>
<dbReference type="AlphaFoldDB" id="A0A9P8QU48"/>
<gene>
    <name evidence="1" type="ORF">Trco_001329</name>
</gene>
<dbReference type="Proteomes" id="UP000827724">
    <property type="component" value="Unassembled WGS sequence"/>
</dbReference>
<accession>A0A9P8QU48</accession>
<proteinExistence type="predicted"/>
<keyword evidence="2" id="KW-1185">Reference proteome</keyword>
<name>A0A9P8QU48_9HYPO</name>
<evidence type="ECO:0000313" key="1">
    <source>
        <dbReference type="EMBL" id="KAH6611309.1"/>
    </source>
</evidence>
<dbReference type="OrthoDB" id="1862401at2759"/>
<organism evidence="1 2">
    <name type="scientific">Trichoderma cornu-damae</name>
    <dbReference type="NCBI Taxonomy" id="654480"/>
    <lineage>
        <taxon>Eukaryota</taxon>
        <taxon>Fungi</taxon>
        <taxon>Dikarya</taxon>
        <taxon>Ascomycota</taxon>
        <taxon>Pezizomycotina</taxon>
        <taxon>Sordariomycetes</taxon>
        <taxon>Hypocreomycetidae</taxon>
        <taxon>Hypocreales</taxon>
        <taxon>Hypocreaceae</taxon>
        <taxon>Trichoderma</taxon>
    </lineage>
</organism>
<reference evidence="1" key="1">
    <citation type="submission" date="2021-08" db="EMBL/GenBank/DDBJ databases">
        <title>Chromosome-Level Trichoderma cornu-damae using Hi-C Data.</title>
        <authorList>
            <person name="Kim C.S."/>
        </authorList>
    </citation>
    <scope>NUCLEOTIDE SEQUENCE</scope>
    <source>
        <strain evidence="1">KA19-0412C</strain>
    </source>
</reference>
<dbReference type="Gene3D" id="3.30.559.10">
    <property type="entry name" value="Chloramphenicol acetyltransferase-like domain"/>
    <property type="match status" value="1"/>
</dbReference>
<sequence>MASATSNPHLINFKLTPIEHNGSRRYKQVAIVLPLFLTGRDFFGEAAMIEHCVTRALFGTIVAWPIFGAYVRNSVVRHGKLAVLGWAPSTYTQPRADLINVYSPGSHPAGVPVLISQLYTNSLGEDFFPPVSGLTVGVGVPIVMMKITILARRLVLGFSFYEAVTDGESISRFFSLMNDLSWITTRNLESWIHRTPLQPVGSNEVNRDMFPFYDWGGRPTAQRTPRDQLVCQLVDFNKHEVLSFIGRVRQAIDTSADRTSVKDDDYVVAILWVAIMHARFSKCKVASQDRARLNILLPGEPHARRAENRDWTYFGSSTVPTVAELSVEQLIFAFDHPNSSFQDIAMCVYSIRGLAEAAGAVRRAMDLVDCNYVRHLMGLKESVHPQADWAAYERGIDRHTTGVTFEDWSGYVDDKLLAIPFTTGRALRVLPCADDMEEGKIILLPRPRPRRRDTEGNEAGWSAWLCLEKEVMDVVLGQLNVQDWIIGGDELDTNAMSGR</sequence>
<comment type="caution">
    <text evidence="1">The sequence shown here is derived from an EMBL/GenBank/DDBJ whole genome shotgun (WGS) entry which is preliminary data.</text>
</comment>